<protein>
    <submittedName>
        <fullName evidence="9">4Fe-4S binding protein</fullName>
    </submittedName>
</protein>
<evidence type="ECO:0000256" key="3">
    <source>
        <dbReference type="ARBA" id="ARBA00022723"/>
    </source>
</evidence>
<dbReference type="EMBL" id="DTMQ01000042">
    <property type="protein sequence ID" value="HGE99761.1"/>
    <property type="molecule type" value="Genomic_DNA"/>
</dbReference>
<dbReference type="AlphaFoldDB" id="A0A7C3UXC3"/>
<evidence type="ECO:0000256" key="6">
    <source>
        <dbReference type="ARBA" id="ARBA00023014"/>
    </source>
</evidence>
<keyword evidence="6" id="KW-0411">Iron-sulfur</keyword>
<accession>A0A7C3UXC3</accession>
<comment type="caution">
    <text evidence="9">The sequence shown here is derived from an EMBL/GenBank/DDBJ whole genome shotgun (WGS) entry which is preliminary data.</text>
</comment>
<dbReference type="PANTHER" id="PTHR30176">
    <property type="entry name" value="FERREDOXIN-TYPE PROTEIN NAPH"/>
    <property type="match status" value="1"/>
</dbReference>
<proteinExistence type="predicted"/>
<keyword evidence="7" id="KW-0472">Membrane</keyword>
<evidence type="ECO:0000313" key="9">
    <source>
        <dbReference type="EMBL" id="HGE99761.1"/>
    </source>
</evidence>
<dbReference type="InterPro" id="IPR017900">
    <property type="entry name" value="4Fe4S_Fe_S_CS"/>
</dbReference>
<evidence type="ECO:0000256" key="2">
    <source>
        <dbReference type="ARBA" id="ARBA00022485"/>
    </source>
</evidence>
<feature type="transmembrane region" description="Helical" evidence="7">
    <location>
        <begin position="69"/>
        <end position="91"/>
    </location>
</feature>
<keyword evidence="1" id="KW-0813">Transport</keyword>
<feature type="transmembrane region" description="Helical" evidence="7">
    <location>
        <begin position="219"/>
        <end position="238"/>
    </location>
</feature>
<evidence type="ECO:0000256" key="4">
    <source>
        <dbReference type="ARBA" id="ARBA00022982"/>
    </source>
</evidence>
<name>A0A7C3UXC3_UNCW3</name>
<dbReference type="PANTHER" id="PTHR30176:SF3">
    <property type="entry name" value="FERREDOXIN-TYPE PROTEIN NAPH"/>
    <property type="match status" value="1"/>
</dbReference>
<dbReference type="Pfam" id="PF12801">
    <property type="entry name" value="Fer4_5"/>
    <property type="match status" value="3"/>
</dbReference>
<keyword evidence="7" id="KW-1133">Transmembrane helix</keyword>
<dbReference type="GO" id="GO:0051539">
    <property type="term" value="F:4 iron, 4 sulfur cluster binding"/>
    <property type="evidence" value="ECO:0007669"/>
    <property type="project" value="UniProtKB-KW"/>
</dbReference>
<gene>
    <name evidence="9" type="ORF">ENX07_06830</name>
</gene>
<evidence type="ECO:0000259" key="8">
    <source>
        <dbReference type="PROSITE" id="PS51379"/>
    </source>
</evidence>
<keyword evidence="7" id="KW-0812">Transmembrane</keyword>
<dbReference type="InterPro" id="IPR017896">
    <property type="entry name" value="4Fe4S_Fe-S-bd"/>
</dbReference>
<evidence type="ECO:0000256" key="1">
    <source>
        <dbReference type="ARBA" id="ARBA00022448"/>
    </source>
</evidence>
<dbReference type="InterPro" id="IPR051684">
    <property type="entry name" value="Electron_Trans/Redox"/>
</dbReference>
<dbReference type="PROSITE" id="PS00198">
    <property type="entry name" value="4FE4S_FER_1"/>
    <property type="match status" value="2"/>
</dbReference>
<keyword evidence="5" id="KW-0408">Iron</keyword>
<feature type="transmembrane region" description="Helical" evidence="7">
    <location>
        <begin position="136"/>
        <end position="155"/>
    </location>
</feature>
<feature type="transmembrane region" description="Helical" evidence="7">
    <location>
        <begin position="112"/>
        <end position="130"/>
    </location>
</feature>
<evidence type="ECO:0000256" key="7">
    <source>
        <dbReference type="SAM" id="Phobius"/>
    </source>
</evidence>
<dbReference type="SUPFAM" id="SSF54862">
    <property type="entry name" value="4Fe-4S ferredoxins"/>
    <property type="match status" value="1"/>
</dbReference>
<feature type="domain" description="4Fe-4S ferredoxin-type" evidence="8">
    <location>
        <begin position="262"/>
        <end position="290"/>
    </location>
</feature>
<feature type="domain" description="4Fe-4S ferredoxin-type" evidence="8">
    <location>
        <begin position="292"/>
        <end position="316"/>
    </location>
</feature>
<keyword evidence="2" id="KW-0004">4Fe-4S</keyword>
<keyword evidence="3" id="KW-0479">Metal-binding</keyword>
<keyword evidence="4" id="KW-0249">Electron transport</keyword>
<dbReference type="Gene3D" id="3.30.70.20">
    <property type="match status" value="1"/>
</dbReference>
<reference evidence="9" key="1">
    <citation type="journal article" date="2020" name="mSystems">
        <title>Genome- and Community-Level Interaction Insights into Carbon Utilization and Element Cycling Functions of Hydrothermarchaeota in Hydrothermal Sediment.</title>
        <authorList>
            <person name="Zhou Z."/>
            <person name="Liu Y."/>
            <person name="Xu W."/>
            <person name="Pan J."/>
            <person name="Luo Z.H."/>
            <person name="Li M."/>
        </authorList>
    </citation>
    <scope>NUCLEOTIDE SEQUENCE [LARGE SCALE GENOMIC DNA]</scope>
    <source>
        <strain evidence="9">SpSt-906</strain>
    </source>
</reference>
<evidence type="ECO:0000256" key="5">
    <source>
        <dbReference type="ARBA" id="ARBA00023004"/>
    </source>
</evidence>
<dbReference type="Pfam" id="PF00037">
    <property type="entry name" value="Fer4"/>
    <property type="match status" value="1"/>
</dbReference>
<dbReference type="PROSITE" id="PS51379">
    <property type="entry name" value="4FE4S_FER_2"/>
    <property type="match status" value="2"/>
</dbReference>
<dbReference type="GO" id="GO:0005886">
    <property type="term" value="C:plasma membrane"/>
    <property type="evidence" value="ECO:0007669"/>
    <property type="project" value="TreeGrafter"/>
</dbReference>
<feature type="transmembrane region" description="Helical" evidence="7">
    <location>
        <begin position="167"/>
        <end position="185"/>
    </location>
</feature>
<feature type="transmembrane region" description="Helical" evidence="7">
    <location>
        <begin position="6"/>
        <end position="23"/>
    </location>
</feature>
<organism evidence="9">
    <name type="scientific">candidate division WOR-3 bacterium</name>
    <dbReference type="NCBI Taxonomy" id="2052148"/>
    <lineage>
        <taxon>Bacteria</taxon>
        <taxon>Bacteria division WOR-3</taxon>
    </lineage>
</organism>
<dbReference type="GO" id="GO:0046872">
    <property type="term" value="F:metal ion binding"/>
    <property type="evidence" value="ECO:0007669"/>
    <property type="project" value="UniProtKB-KW"/>
</dbReference>
<sequence>MRPYRWGQIISLILLNLYIFGFFQKELIYTGPLKAFLAPILHCWSAPTALFSCPLGAFQHFITIHLLPLYPLGFLILISAFIGRMPCGWVCPFGFLQDLLYKIKIWKWRLPDFINIPGIILGIVIGYIFARGGFELGIYTGLPLAIFFGLTFNLIPKIKKVRMPMNYLKYLFLLIFAILFAYFRAEPWFCKICPAGTLEAGIPLVLWDPENYLKSMVGFFFYFKIFILGFLLINFIAIKRPFCRAVCPIGAIYSLTNRLSLFHLGNEKEICTGCGVCEKVCPTAIPWSKIPENTECIRCLECYLRCPKRAIKVKWG</sequence>